<dbReference type="EMBL" id="AP018560">
    <property type="protein sequence ID" value="BBD80798.1"/>
    <property type="molecule type" value="Genomic_DNA"/>
</dbReference>
<dbReference type="GO" id="GO:0030267">
    <property type="term" value="F:glyoxylate reductase (NADPH) activity"/>
    <property type="evidence" value="ECO:0007669"/>
    <property type="project" value="TreeGrafter"/>
</dbReference>
<proteinExistence type="predicted"/>
<dbReference type="Proteomes" id="UP000270530">
    <property type="component" value="Chromosome"/>
</dbReference>
<evidence type="ECO:0000313" key="4">
    <source>
        <dbReference type="EMBL" id="BBD80798.1"/>
    </source>
</evidence>
<dbReference type="AlphaFoldDB" id="A0A2Z6E8F2"/>
<dbReference type="OrthoDB" id="9805416at2"/>
<dbReference type="PROSITE" id="PS00671">
    <property type="entry name" value="D_2_HYDROXYACID_DH_3"/>
    <property type="match status" value="1"/>
</dbReference>
<name>A0A2Z6E8F2_9GAMM</name>
<feature type="domain" description="D-isomer specific 2-hydroxyacid dehydrogenase NAD-binding" evidence="3">
    <location>
        <begin position="111"/>
        <end position="289"/>
    </location>
</feature>
<dbReference type="RefSeq" id="WP_126539056.1">
    <property type="nucleotide sequence ID" value="NZ_AP018560.1"/>
</dbReference>
<dbReference type="PANTHER" id="PTHR10996:SF178">
    <property type="entry name" value="2-HYDROXYACID DEHYDROGENASE YGL185C-RELATED"/>
    <property type="match status" value="1"/>
</dbReference>
<dbReference type="InterPro" id="IPR036291">
    <property type="entry name" value="NAD(P)-bd_dom_sf"/>
</dbReference>
<evidence type="ECO:0000256" key="2">
    <source>
        <dbReference type="ARBA" id="ARBA00023027"/>
    </source>
</evidence>
<gene>
    <name evidence="4" type="ORF">ALSL_2172</name>
</gene>
<dbReference type="GO" id="GO:0016618">
    <property type="term" value="F:hydroxypyruvate reductase [NAD(P)H] activity"/>
    <property type="evidence" value="ECO:0007669"/>
    <property type="project" value="TreeGrafter"/>
</dbReference>
<reference evidence="5" key="2">
    <citation type="submission" date="2018-06" db="EMBL/GenBank/DDBJ databases">
        <title>Genome sequence of Rhodanobacteraceae bacterium strain Dysh456.</title>
        <authorList>
            <person name="Fukui M."/>
        </authorList>
    </citation>
    <scope>NUCLEOTIDE SEQUENCE [LARGE SCALE GENOMIC DNA]</scope>
    <source>
        <strain evidence="5">Dysh456</strain>
    </source>
</reference>
<reference evidence="5" key="1">
    <citation type="submission" date="2018-04" db="EMBL/GenBank/DDBJ databases">
        <authorList>
            <person name="Watanabe M."/>
            <person name="Kojima H."/>
        </authorList>
    </citation>
    <scope>NUCLEOTIDE SEQUENCE [LARGE SCALE GENOMIC DNA]</scope>
    <source>
        <strain evidence="5">Dysh456</strain>
    </source>
</reference>
<dbReference type="InterPro" id="IPR029753">
    <property type="entry name" value="D-isomer_DH_CS"/>
</dbReference>
<accession>A0A2Z6E8F2</accession>
<dbReference type="SUPFAM" id="SSF52283">
    <property type="entry name" value="Formate/glycerate dehydrogenase catalytic domain-like"/>
    <property type="match status" value="1"/>
</dbReference>
<evidence type="ECO:0000259" key="3">
    <source>
        <dbReference type="Pfam" id="PF02826"/>
    </source>
</evidence>
<dbReference type="Gene3D" id="3.40.50.720">
    <property type="entry name" value="NAD(P)-binding Rossmann-like Domain"/>
    <property type="match status" value="2"/>
</dbReference>
<keyword evidence="2" id="KW-0520">NAD</keyword>
<keyword evidence="5" id="KW-1185">Reference proteome</keyword>
<evidence type="ECO:0000256" key="1">
    <source>
        <dbReference type="ARBA" id="ARBA00023002"/>
    </source>
</evidence>
<dbReference type="SUPFAM" id="SSF51735">
    <property type="entry name" value="NAD(P)-binding Rossmann-fold domains"/>
    <property type="match status" value="1"/>
</dbReference>
<dbReference type="KEGG" id="rbd:ALSL_2172"/>
<dbReference type="InterPro" id="IPR050223">
    <property type="entry name" value="D-isomer_2-hydroxyacid_DH"/>
</dbReference>
<keyword evidence="1" id="KW-0560">Oxidoreductase</keyword>
<dbReference type="CDD" id="cd12165">
    <property type="entry name" value="2-Hacid_dh_6"/>
    <property type="match status" value="1"/>
</dbReference>
<dbReference type="PANTHER" id="PTHR10996">
    <property type="entry name" value="2-HYDROXYACID DEHYDROGENASE-RELATED"/>
    <property type="match status" value="1"/>
</dbReference>
<dbReference type="Pfam" id="PF02826">
    <property type="entry name" value="2-Hacid_dh_C"/>
    <property type="match status" value="1"/>
</dbReference>
<protein>
    <submittedName>
        <fullName evidence="4">D-3-phosphoglycerate dehydrogenase</fullName>
    </submittedName>
</protein>
<dbReference type="GO" id="GO:0051287">
    <property type="term" value="F:NAD binding"/>
    <property type="evidence" value="ECO:0007669"/>
    <property type="project" value="InterPro"/>
</dbReference>
<evidence type="ECO:0000313" key="5">
    <source>
        <dbReference type="Proteomes" id="UP000270530"/>
    </source>
</evidence>
<dbReference type="GO" id="GO:0005829">
    <property type="term" value="C:cytosol"/>
    <property type="evidence" value="ECO:0007669"/>
    <property type="project" value="TreeGrafter"/>
</dbReference>
<organism evidence="4 5">
    <name type="scientific">Aerosticca soli</name>
    <dbReference type="NCBI Taxonomy" id="2010829"/>
    <lineage>
        <taxon>Bacteria</taxon>
        <taxon>Pseudomonadati</taxon>
        <taxon>Pseudomonadota</taxon>
        <taxon>Gammaproteobacteria</taxon>
        <taxon>Lysobacterales</taxon>
        <taxon>Rhodanobacteraceae</taxon>
        <taxon>Aerosticca</taxon>
    </lineage>
</organism>
<sequence>MNATARPLLLATISPATRPKLEKALGGRVELRFLADMPASERAAALARADILLTMQPAREIGDAWPEAPAWRFVQVLTAGVDHLDMRRFPPQTVIASNVGAFAEPMAEHVLAMALALCKKLRYNHERMREGVFDQMSFTGTLRGKTAAILGFGGIGRACAALLAPFGARIHAVNRSGRTDAPVWRCSTLAGLEDVLRGTDLVILSLPLDRDTRGVLGPREIGWLKDDVILINVARGELIDEHALYDFLRDHPQAAAGIDAWWVEPFRHGAFRMDHPFLDLPNVIGSPHNSARVPGWDDVVLERACANLLRYLDGQAPHGVVDRTLYLDP</sequence>
<dbReference type="InterPro" id="IPR006140">
    <property type="entry name" value="D-isomer_DH_NAD-bd"/>
</dbReference>